<name>A0A0F8YTC2_9ZZZZ</name>
<sequence length="37" mass="4148">YYKRVFNTAAGKGDVGSFVGRMTPFWGKPTLTLDRLP</sequence>
<reference evidence="1" key="1">
    <citation type="journal article" date="2015" name="Nature">
        <title>Complex archaea that bridge the gap between prokaryotes and eukaryotes.</title>
        <authorList>
            <person name="Spang A."/>
            <person name="Saw J.H."/>
            <person name="Jorgensen S.L."/>
            <person name="Zaremba-Niedzwiedzka K."/>
            <person name="Martijn J."/>
            <person name="Lind A.E."/>
            <person name="van Eijk R."/>
            <person name="Schleper C."/>
            <person name="Guy L."/>
            <person name="Ettema T.J."/>
        </authorList>
    </citation>
    <scope>NUCLEOTIDE SEQUENCE</scope>
</reference>
<gene>
    <name evidence="1" type="ORF">LCGC14_2857830</name>
</gene>
<accession>A0A0F8YTC2</accession>
<protein>
    <submittedName>
        <fullName evidence="1">Uncharacterized protein</fullName>
    </submittedName>
</protein>
<evidence type="ECO:0000313" key="1">
    <source>
        <dbReference type="EMBL" id="KKK77020.1"/>
    </source>
</evidence>
<proteinExistence type="predicted"/>
<comment type="caution">
    <text evidence="1">The sequence shown here is derived from an EMBL/GenBank/DDBJ whole genome shotgun (WGS) entry which is preliminary data.</text>
</comment>
<organism evidence="1">
    <name type="scientific">marine sediment metagenome</name>
    <dbReference type="NCBI Taxonomy" id="412755"/>
    <lineage>
        <taxon>unclassified sequences</taxon>
        <taxon>metagenomes</taxon>
        <taxon>ecological metagenomes</taxon>
    </lineage>
</organism>
<dbReference type="AlphaFoldDB" id="A0A0F8YTC2"/>
<dbReference type="EMBL" id="LAZR01055156">
    <property type="protein sequence ID" value="KKK77020.1"/>
    <property type="molecule type" value="Genomic_DNA"/>
</dbReference>
<feature type="non-terminal residue" evidence="1">
    <location>
        <position position="1"/>
    </location>
</feature>